<organism evidence="1 2">
    <name type="scientific">Escherichia phage A5-4</name>
    <dbReference type="NCBI Taxonomy" id="2996162"/>
    <lineage>
        <taxon>Viruses</taxon>
        <taxon>Duplodnaviria</taxon>
        <taxon>Heunggongvirae</taxon>
        <taxon>Uroviricota</taxon>
        <taxon>Caudoviricetes</taxon>
        <taxon>Vequintavirinae</taxon>
    </lineage>
</organism>
<proteinExistence type="predicted"/>
<gene>
    <name evidence="1" type="ORF">A54_21</name>
</gene>
<name>A0AAE9PSI3_9CAUD</name>
<protein>
    <submittedName>
        <fullName evidence="1">Uncharacterized protein</fullName>
    </submittedName>
</protein>
<sequence length="63" mass="7286">MSNVFKYAINDEVSFDQVDEKYGKKGDGKVLLLQEYILCNAYLVEMTDGTKLQVREEHIISKK</sequence>
<reference evidence="1 2" key="1">
    <citation type="submission" date="2022-10" db="EMBL/GenBank/DDBJ databases">
        <authorList>
            <person name="Cortes-Martin A."/>
            <person name="Buttimer C.T.H."/>
            <person name="Hill C."/>
        </authorList>
    </citation>
    <scope>NUCLEOTIDE SEQUENCE [LARGE SCALE GENOMIC DNA]</scope>
</reference>
<evidence type="ECO:0000313" key="1">
    <source>
        <dbReference type="EMBL" id="UZZ64261.1"/>
    </source>
</evidence>
<dbReference type="Proteomes" id="UP001236076">
    <property type="component" value="Segment"/>
</dbReference>
<dbReference type="EMBL" id="OP744025">
    <property type="protein sequence ID" value="UZZ64261.1"/>
    <property type="molecule type" value="Genomic_DNA"/>
</dbReference>
<keyword evidence="2" id="KW-1185">Reference proteome</keyword>
<accession>A0AAE9PSI3</accession>
<evidence type="ECO:0000313" key="2">
    <source>
        <dbReference type="Proteomes" id="UP001236076"/>
    </source>
</evidence>